<accession>A0ABT8T7I3</accession>
<organism evidence="1 2">
    <name type="scientific">Campylobacter magnus</name>
    <dbReference type="NCBI Taxonomy" id="3026462"/>
    <lineage>
        <taxon>Bacteria</taxon>
        <taxon>Pseudomonadati</taxon>
        <taxon>Campylobacterota</taxon>
        <taxon>Epsilonproteobacteria</taxon>
        <taxon>Campylobacterales</taxon>
        <taxon>Campylobacteraceae</taxon>
        <taxon>Campylobacter</taxon>
    </lineage>
</organism>
<dbReference type="EMBL" id="JAULJQ010000006">
    <property type="protein sequence ID" value="MDO2409669.1"/>
    <property type="molecule type" value="Genomic_DNA"/>
</dbReference>
<keyword evidence="2" id="KW-1185">Reference proteome</keyword>
<evidence type="ECO:0000313" key="1">
    <source>
        <dbReference type="EMBL" id="MDO2409669.1"/>
    </source>
</evidence>
<sequence>MLKQFFALSAVIAVFSGCATINKQEYAQEIEIRSLPSNATLELVDHTSGERKVLGKTPISIDIKKEGGFMKSRRYSIILAKEGYKTREFALDADVNGYYSWGNLLGPGIIGWAIVDPVTGAMWEYKAAKAEYVINTEGGIEVMLEDDVAAQKALRKKK</sequence>
<gene>
    <name evidence="1" type="ORF">Q2362_06100</name>
</gene>
<name>A0ABT8T7I3_9BACT</name>
<protein>
    <recommendedName>
        <fullName evidence="3">PEGA domain-containing protein</fullName>
    </recommendedName>
</protein>
<dbReference type="Proteomes" id="UP001171111">
    <property type="component" value="Unassembled WGS sequence"/>
</dbReference>
<dbReference type="PROSITE" id="PS51257">
    <property type="entry name" value="PROKAR_LIPOPROTEIN"/>
    <property type="match status" value="1"/>
</dbReference>
<evidence type="ECO:0008006" key="3">
    <source>
        <dbReference type="Google" id="ProtNLM"/>
    </source>
</evidence>
<comment type="caution">
    <text evidence="1">The sequence shown here is derived from an EMBL/GenBank/DDBJ whole genome shotgun (WGS) entry which is preliminary data.</text>
</comment>
<evidence type="ECO:0000313" key="2">
    <source>
        <dbReference type="Proteomes" id="UP001171111"/>
    </source>
</evidence>
<proteinExistence type="predicted"/>
<dbReference type="RefSeq" id="WP_302244477.1">
    <property type="nucleotide sequence ID" value="NZ_JAULJQ010000006.1"/>
</dbReference>
<reference evidence="1 2" key="1">
    <citation type="submission" date="2023-06" db="EMBL/GenBank/DDBJ databases">
        <title>Campylobacter magnum sp. nov., isolated from cecal contents of domestic pigs (Sus scrofa domesticus).</title>
        <authorList>
            <person name="Papic B."/>
            <person name="Gruntar I."/>
        </authorList>
    </citation>
    <scope>NUCLEOTIDE SEQUENCE [LARGE SCALE GENOMIC DNA]</scope>
    <source>
        <strain evidence="2">34484-21</strain>
    </source>
</reference>